<dbReference type="Proteomes" id="UP000594121">
    <property type="component" value="Chromosome"/>
</dbReference>
<dbReference type="GeneID" id="59149520"/>
<protein>
    <recommendedName>
        <fullName evidence="3">RNA-binding protein</fullName>
    </recommendedName>
</protein>
<dbReference type="Gene3D" id="3.40.1280.10">
    <property type="match status" value="1"/>
</dbReference>
<dbReference type="InterPro" id="IPR029028">
    <property type="entry name" value="Alpha/beta_knot_MTases"/>
</dbReference>
<dbReference type="SUPFAM" id="SSF50249">
    <property type="entry name" value="Nucleic acid-binding proteins"/>
    <property type="match status" value="1"/>
</dbReference>
<accession>A0A7L9FFJ3</accession>
<dbReference type="KEGG" id="thel:IG193_06450"/>
<dbReference type="AlphaFoldDB" id="A0A7L9FFJ3"/>
<evidence type="ECO:0000313" key="1">
    <source>
        <dbReference type="EMBL" id="QOJ78391.1"/>
    </source>
</evidence>
<gene>
    <name evidence="1" type="ORF">IG193_06450</name>
</gene>
<dbReference type="InterPro" id="IPR003750">
    <property type="entry name" value="Put_MeTrfase-C9orf114-like"/>
</dbReference>
<dbReference type="PANTHER" id="PTHR12150">
    <property type="entry name" value="CLASS IV SAM-BINDING METHYLTRANSFERASE-RELATED"/>
    <property type="match status" value="1"/>
</dbReference>
<organism evidence="1 2">
    <name type="scientific">Infirmifilum lucidum</name>
    <dbReference type="NCBI Taxonomy" id="2776706"/>
    <lineage>
        <taxon>Archaea</taxon>
        <taxon>Thermoproteota</taxon>
        <taxon>Thermoprotei</taxon>
        <taxon>Thermofilales</taxon>
        <taxon>Thermofilaceae</taxon>
        <taxon>Infirmifilum</taxon>
    </lineage>
</organism>
<dbReference type="InParanoid" id="A0A7L9FFJ3"/>
<dbReference type="Gene3D" id="2.40.50.140">
    <property type="entry name" value="Nucleic acid-binding proteins"/>
    <property type="match status" value="1"/>
</dbReference>
<dbReference type="CDD" id="cd18086">
    <property type="entry name" value="HsC9orf114-like"/>
    <property type="match status" value="1"/>
</dbReference>
<name>A0A7L9FFJ3_9CREN</name>
<dbReference type="SUPFAM" id="SSF75217">
    <property type="entry name" value="alpha/beta knot"/>
    <property type="match status" value="1"/>
</dbReference>
<dbReference type="PANTHER" id="PTHR12150:SF13">
    <property type="entry name" value="METHYLTRANSFERASE C9ORF114-RELATED"/>
    <property type="match status" value="1"/>
</dbReference>
<keyword evidence="2" id="KW-1185">Reference proteome</keyword>
<dbReference type="InterPro" id="IPR012340">
    <property type="entry name" value="NA-bd_OB-fold"/>
</dbReference>
<sequence>MGTCTYPPPKPEYKRVVALPSSNFSNLREPARTFHIAQLARALAIFRVEEVAIYLHDGHPCSAIKEVLEAIETPQYLRRRLVPRSPALKYIGLVPPLAIPSHQLRHEDYGLREGVVVARKRGRLLVDIGLDALVEVDGERKTGSRVTLKKERGSWVLVSTDDVELYWGFRVLCFEDMVSLVEHYRRNKYLVIATSRRGEVVNLEVLSSLVTDVKNKGLDGLLILFGSWNKGLHEIAKEHGTKLEDLADFILNTIPCQGTRTVRTEEAVLATLSLLNIALP</sequence>
<evidence type="ECO:0008006" key="3">
    <source>
        <dbReference type="Google" id="ProtNLM"/>
    </source>
</evidence>
<dbReference type="Pfam" id="PF02598">
    <property type="entry name" value="Methyltrn_RNA_3"/>
    <property type="match status" value="1"/>
</dbReference>
<proteinExistence type="predicted"/>
<evidence type="ECO:0000313" key="2">
    <source>
        <dbReference type="Proteomes" id="UP000594121"/>
    </source>
</evidence>
<dbReference type="RefSeq" id="WP_192818363.1">
    <property type="nucleotide sequence ID" value="NZ_CP062310.1"/>
</dbReference>
<reference evidence="1 2" key="1">
    <citation type="submission" date="2020-10" db="EMBL/GenBank/DDBJ databases">
        <title>Thermofilum lucidum 3507LT sp. nov. a novel member of Thermofilaceae family isolated from Chile hot spring, and proposal of description order Thermofilales.</title>
        <authorList>
            <person name="Zayulina K.S."/>
            <person name="Elcheninov A.G."/>
            <person name="Toshchakov S.V."/>
            <person name="Kublanov I.V."/>
        </authorList>
    </citation>
    <scope>NUCLEOTIDE SEQUENCE [LARGE SCALE GENOMIC DNA]</scope>
    <source>
        <strain evidence="1 2">3507LT</strain>
    </source>
</reference>
<dbReference type="InterPro" id="IPR029026">
    <property type="entry name" value="tRNA_m1G_MTases_N"/>
</dbReference>
<dbReference type="EMBL" id="CP062310">
    <property type="protein sequence ID" value="QOJ78391.1"/>
    <property type="molecule type" value="Genomic_DNA"/>
</dbReference>